<evidence type="ECO:0000256" key="1">
    <source>
        <dbReference type="SAM" id="MobiDB-lite"/>
    </source>
</evidence>
<dbReference type="Proteomes" id="UP000504635">
    <property type="component" value="Unplaced"/>
</dbReference>
<evidence type="ECO:0000313" key="3">
    <source>
        <dbReference type="RefSeq" id="XP_030763374.1"/>
    </source>
</evidence>
<name>A0A6J2YJQ8_SITOR</name>
<dbReference type="OrthoDB" id="6747958at2759"/>
<protein>
    <submittedName>
        <fullName evidence="3">Uncharacterized protein LOC115887953</fullName>
    </submittedName>
</protein>
<gene>
    <name evidence="3" type="primary">LOC115887953</name>
</gene>
<accession>A0A6J2YJQ8</accession>
<dbReference type="KEGG" id="soy:115887953"/>
<dbReference type="InParanoid" id="A0A6J2YJQ8"/>
<feature type="region of interest" description="Disordered" evidence="1">
    <location>
        <begin position="1"/>
        <end position="28"/>
    </location>
</feature>
<evidence type="ECO:0000313" key="2">
    <source>
        <dbReference type="Proteomes" id="UP000504635"/>
    </source>
</evidence>
<dbReference type="Gene3D" id="3.40.50.300">
    <property type="entry name" value="P-loop containing nucleotide triphosphate hydrolases"/>
    <property type="match status" value="1"/>
</dbReference>
<dbReference type="RefSeq" id="XP_030763374.1">
    <property type="nucleotide sequence ID" value="XM_030907514.1"/>
</dbReference>
<dbReference type="InterPro" id="IPR027417">
    <property type="entry name" value="P-loop_NTPase"/>
</dbReference>
<dbReference type="GeneID" id="115887953"/>
<proteinExistence type="predicted"/>
<dbReference type="PANTHER" id="PTHR46844:SF1">
    <property type="entry name" value="SLR5058 PROTEIN"/>
    <property type="match status" value="1"/>
</dbReference>
<organism evidence="2 3">
    <name type="scientific">Sitophilus oryzae</name>
    <name type="common">Rice weevil</name>
    <name type="synonym">Curculio oryzae</name>
    <dbReference type="NCBI Taxonomy" id="7048"/>
    <lineage>
        <taxon>Eukaryota</taxon>
        <taxon>Metazoa</taxon>
        <taxon>Ecdysozoa</taxon>
        <taxon>Arthropoda</taxon>
        <taxon>Hexapoda</taxon>
        <taxon>Insecta</taxon>
        <taxon>Pterygota</taxon>
        <taxon>Neoptera</taxon>
        <taxon>Endopterygota</taxon>
        <taxon>Coleoptera</taxon>
        <taxon>Polyphaga</taxon>
        <taxon>Cucujiformia</taxon>
        <taxon>Curculionidae</taxon>
        <taxon>Dryophthorinae</taxon>
        <taxon>Sitophilus</taxon>
    </lineage>
</organism>
<reference evidence="3" key="1">
    <citation type="submission" date="2025-08" db="UniProtKB">
        <authorList>
            <consortium name="RefSeq"/>
        </authorList>
    </citation>
    <scope>IDENTIFICATION</scope>
    <source>
        <tissue evidence="3">Gonads</tissue>
    </source>
</reference>
<sequence length="1147" mass="134809">MPKNPKPGGSKKSQIDGVKKARVSTAPRHPVSTTIIKFNLDQSPIICTVTEQEPSKNPAEIPRFKTGTLKTSLHGDIFQLRLLMLYLHRALKLYKNRQFYIATEMKAAEVFDDVVLLYQDESNEWVWRFLQAKHTLDEENNIVTKTNIFNSSKTLHGMALVKYLRSYCKIKRCETFEGARLDSFILCANHNFNEEAMKHLELDQTTVRDPILEFRGRKCKKYKLTIESKQELLDAYHKRYDSNEIQPTIEDLDEFFDKFRFMLEYPNKDELHKLINKEIGEEVKLLNPYFATNSFQEEVHRWFAEYKDGSSSYLVKEEGDKFFKKIGENIRSLMTSGLSKARPETLHNYAVSFNRNFDVLSRFLAENPEKNVQVMHIITDSTLLSSIKVAQCLKFHDYLETHDKCIFVRLEEMLVGNLQNLACEAFASKESHHLFVIECQKDTPINQDTLADLINNLDEILEENREDKENDSSRKLKKLILISNEDHVLFTKLTEMRSEGLEYDEVKDLNSFSHFDIKSKETMLEKFIMFQDELTKINKLINIKAAEEVLDLETIEMLLLQDEIEIEPVKVSKFDSFDKDMYETRTLYRQVADLDILNENLISTSLFFVRDIQRRDDDNLKAIKQKSIHEWNPRIRYTVGLILIPNGTDRNDIDQLYLNSETDMFFFEYSNKYLFLDDCKGNMRKIYPYVSNKCFSDHINENYLCSVVSDYKKRTNIVADNPGLGKSALIGSLAYNFKKLNPMLWVLKMNLNDYGFNPNSALNKNVLEKSLQEINFDRDNMKEAVRFLTDMVYPVAADKRRTCFQKRFLEFALNQVNLDYKYPKVALLFDGFDEISPNYKENTLILLQALKKSRAEYIWVTSRRHEQSSLERDLESVAYHLNPFSETQKLNFMKKVWRKSGKSDADFDEAYDRIKTVIYQRLWGGIQVDFNGVPLQLKMLTDVMVWRSGELPENFELSSLYKIFIEEKFRIYYTEKSVAGRSAGAEEMRSRDEKLMIILHQDIAFESFFSVKGPSDKLRESFEQFKTDLHRIGLVVVNKTSDRSFRFVHQSFGEYFLGNYLCLNMERPEVRQVLFKEVLWEARFQAVRMFLDNTEMLQRQLRRYASKELSDLANGDKSQKQEVFYRMVDEKNVNLLSCIYEKVKFSK</sequence>
<dbReference type="AlphaFoldDB" id="A0A6J2YJQ8"/>
<feature type="compositionally biased region" description="Low complexity" evidence="1">
    <location>
        <begin position="1"/>
        <end position="12"/>
    </location>
</feature>
<dbReference type="PANTHER" id="PTHR46844">
    <property type="entry name" value="SLR5058 PROTEIN"/>
    <property type="match status" value="1"/>
</dbReference>
<keyword evidence="2" id="KW-1185">Reference proteome</keyword>